<sequence>MVVDLSRTPQIARVAAMSALGRDPGPMEAAASLSHHVYVGSDIVVKLIGEARHPRLNREVALAPHLPEGLTAPLLASGLDEVNGHKIRYACYARMAGTALAMGLPGVEAATARSLAEQAVQRLEVLHRWAPSPPARKVLAEPLDHGGLVTKAALLALIDSLATIDRNSVVRPALLKGLTAIADNAPVSASTDTPVHADCHWGNWLASAGRVTALLDFEWARLGEPLDDWCFLIAFSGVHREAVLDVVARETATAPEILRAGCEIRSAAYLASDLHLALTRPDNVPAEMLTDRLSELEQIIVERSWWKTR</sequence>
<dbReference type="SUPFAM" id="SSF56112">
    <property type="entry name" value="Protein kinase-like (PK-like)"/>
    <property type="match status" value="1"/>
</dbReference>
<evidence type="ECO:0000259" key="1">
    <source>
        <dbReference type="Pfam" id="PF01636"/>
    </source>
</evidence>
<dbReference type="InterPro" id="IPR002575">
    <property type="entry name" value="Aminoglycoside_PTrfase"/>
</dbReference>
<evidence type="ECO:0000313" key="3">
    <source>
        <dbReference type="Proteomes" id="UP000182486"/>
    </source>
</evidence>
<organism evidence="2 3">
    <name type="scientific">Couchioplanes caeruleus subsp. caeruleus</name>
    <dbReference type="NCBI Taxonomy" id="56427"/>
    <lineage>
        <taxon>Bacteria</taxon>
        <taxon>Bacillati</taxon>
        <taxon>Actinomycetota</taxon>
        <taxon>Actinomycetes</taxon>
        <taxon>Micromonosporales</taxon>
        <taxon>Micromonosporaceae</taxon>
        <taxon>Couchioplanes</taxon>
    </lineage>
</organism>
<evidence type="ECO:0000313" key="2">
    <source>
        <dbReference type="EMBL" id="OJF13108.1"/>
    </source>
</evidence>
<gene>
    <name evidence="2" type="ORF">BG844_17005</name>
</gene>
<dbReference type="AlphaFoldDB" id="A0A1K0GPL9"/>
<accession>A0A1K0GPL9</accession>
<dbReference type="RefSeq" id="WP_123678071.1">
    <property type="nucleotide sequence ID" value="NZ_MEIA01000172.1"/>
</dbReference>
<dbReference type="Pfam" id="PF01636">
    <property type="entry name" value="APH"/>
    <property type="match status" value="1"/>
</dbReference>
<dbReference type="Proteomes" id="UP000182486">
    <property type="component" value="Unassembled WGS sequence"/>
</dbReference>
<comment type="caution">
    <text evidence="2">The sequence shown here is derived from an EMBL/GenBank/DDBJ whole genome shotgun (WGS) entry which is preliminary data.</text>
</comment>
<protein>
    <recommendedName>
        <fullName evidence="1">Aminoglycoside phosphotransferase domain-containing protein</fullName>
    </recommendedName>
</protein>
<dbReference type="Gene3D" id="3.90.1200.10">
    <property type="match status" value="1"/>
</dbReference>
<feature type="domain" description="Aminoglycoside phosphotransferase" evidence="1">
    <location>
        <begin position="40"/>
        <end position="241"/>
    </location>
</feature>
<keyword evidence="3" id="KW-1185">Reference proteome</keyword>
<dbReference type="EMBL" id="MEIA01000172">
    <property type="protein sequence ID" value="OJF13108.1"/>
    <property type="molecule type" value="Genomic_DNA"/>
</dbReference>
<proteinExistence type="predicted"/>
<reference evidence="2 3" key="1">
    <citation type="submission" date="2016-09" db="EMBL/GenBank/DDBJ databases">
        <title>Couchioplanes caeruleus draft genome sequence.</title>
        <authorList>
            <person name="Sheehan J."/>
            <person name="Caffrey P."/>
        </authorList>
    </citation>
    <scope>NUCLEOTIDE SEQUENCE [LARGE SCALE GENOMIC DNA]</scope>
    <source>
        <strain evidence="2 3">DSM 43634</strain>
    </source>
</reference>
<name>A0A1K0GPL9_9ACTN</name>
<dbReference type="InterPro" id="IPR011009">
    <property type="entry name" value="Kinase-like_dom_sf"/>
</dbReference>